<organism evidence="2 3">
    <name type="scientific">Methanoculleus frigidifontis</name>
    <dbReference type="NCBI Taxonomy" id="2584085"/>
    <lineage>
        <taxon>Archaea</taxon>
        <taxon>Methanobacteriati</taxon>
        <taxon>Methanobacteriota</taxon>
        <taxon>Stenosarchaea group</taxon>
        <taxon>Methanomicrobia</taxon>
        <taxon>Methanomicrobiales</taxon>
        <taxon>Methanomicrobiaceae</taxon>
        <taxon>Methanoculleus</taxon>
    </lineage>
</organism>
<dbReference type="InterPro" id="IPR036390">
    <property type="entry name" value="WH_DNA-bd_sf"/>
</dbReference>
<keyword evidence="3" id="KW-1185">Reference proteome</keyword>
<dbReference type="Pfam" id="PF24266">
    <property type="entry name" value="HTH_HVO_0163_N"/>
    <property type="match status" value="1"/>
</dbReference>
<sequence>MRLHTMFRSCDSPFNPIAIEIATPADKPLLCRSSTDRRMRRRSVHKPYMVSRQPLEQAEEVWNMRVLSKRAAIVLVCICLFKGAYDMPPPAVDGEPVPHWQLGLRYLLWHAAASVSPDLADRVPIVILFLFTTPLWLFVGYKLLERKRLLDHATRRTLFEQIRDNPGIHFSGLHRATGINTGTLHYHLAVLEREGKIVSHTAGGCTRYFENHGTIGERERTILVHLRNRTERAILEMLLQAPAGSRKEIAEELGITGPSVSWHMRRLAADGIVRVDRNGRGATYAIASDSAGLVQKHLAG</sequence>
<evidence type="ECO:0000313" key="2">
    <source>
        <dbReference type="EMBL" id="MDN7023739.1"/>
    </source>
</evidence>
<dbReference type="PANTHER" id="PTHR36216">
    <property type="entry name" value="TRANSCRIPTIONAL REGULATOR, TRMB"/>
    <property type="match status" value="1"/>
</dbReference>
<gene>
    <name evidence="2" type="ORF">FGU65_02310</name>
</gene>
<dbReference type="CDD" id="cd00090">
    <property type="entry name" value="HTH_ARSR"/>
    <property type="match status" value="2"/>
</dbReference>
<reference evidence="2" key="1">
    <citation type="submission" date="2019-05" db="EMBL/GenBank/DDBJ databases">
        <title>Methanoculleus sp. FWC-SCC1, a methanogenic archaeon isolated from deep marine cold seep.</title>
        <authorList>
            <person name="Chen Y.-W."/>
            <person name="Chen S.-C."/>
            <person name="Teng N.-H."/>
            <person name="Lai M.-C."/>
        </authorList>
    </citation>
    <scope>NUCLEOTIDE SEQUENCE</scope>
    <source>
        <strain evidence="2">FWC-SCC1</strain>
    </source>
</reference>
<proteinExistence type="predicted"/>
<dbReference type="InterPro" id="IPR036388">
    <property type="entry name" value="WH-like_DNA-bd_sf"/>
</dbReference>
<comment type="caution">
    <text evidence="2">The sequence shown here is derived from an EMBL/GenBank/DDBJ whole genome shotgun (WGS) entry which is preliminary data.</text>
</comment>
<dbReference type="EMBL" id="VCYH01000001">
    <property type="protein sequence ID" value="MDN7023739.1"/>
    <property type="molecule type" value="Genomic_DNA"/>
</dbReference>
<dbReference type="InterPro" id="IPR056504">
    <property type="entry name" value="HTH_HVO_0163_N"/>
</dbReference>
<dbReference type="InterPro" id="IPR011991">
    <property type="entry name" value="ArsR-like_HTH"/>
</dbReference>
<feature type="domain" description="HTH arsR-type" evidence="1">
    <location>
        <begin position="221"/>
        <end position="296"/>
    </location>
</feature>
<dbReference type="PANTHER" id="PTHR36216:SF1">
    <property type="entry name" value="HTH ARSR-TYPE DOMAIN-CONTAINING PROTEIN"/>
    <property type="match status" value="1"/>
</dbReference>
<name>A0ABT8M728_9EURY</name>
<evidence type="ECO:0000313" key="3">
    <source>
        <dbReference type="Proteomes" id="UP001168338"/>
    </source>
</evidence>
<dbReference type="InterPro" id="IPR001845">
    <property type="entry name" value="HTH_ArsR_DNA-bd_dom"/>
</dbReference>
<dbReference type="Gene3D" id="1.10.10.10">
    <property type="entry name" value="Winged helix-like DNA-binding domain superfamily/Winged helix DNA-binding domain"/>
    <property type="match status" value="2"/>
</dbReference>
<dbReference type="SMART" id="SM00418">
    <property type="entry name" value="HTH_ARSR"/>
    <property type="match status" value="1"/>
</dbReference>
<dbReference type="Pfam" id="PF13412">
    <property type="entry name" value="HTH_24"/>
    <property type="match status" value="1"/>
</dbReference>
<dbReference type="Proteomes" id="UP001168338">
    <property type="component" value="Unassembled WGS sequence"/>
</dbReference>
<evidence type="ECO:0000259" key="1">
    <source>
        <dbReference type="SMART" id="SM00418"/>
    </source>
</evidence>
<dbReference type="SUPFAM" id="SSF46785">
    <property type="entry name" value="Winged helix' DNA-binding domain"/>
    <property type="match status" value="2"/>
</dbReference>
<accession>A0ABT8M728</accession>
<protein>
    <submittedName>
        <fullName evidence="2">Winged helix-turn-helix transcriptional regulator</fullName>
    </submittedName>
</protein>